<feature type="signal peptide" evidence="1">
    <location>
        <begin position="1"/>
        <end position="20"/>
    </location>
</feature>
<organism evidence="2 3">
    <name type="scientific">Aureobasidium melanogenum</name>
    <name type="common">Aureobasidium pullulans var. melanogenum</name>
    <dbReference type="NCBI Taxonomy" id="46634"/>
    <lineage>
        <taxon>Eukaryota</taxon>
        <taxon>Fungi</taxon>
        <taxon>Dikarya</taxon>
        <taxon>Ascomycota</taxon>
        <taxon>Pezizomycotina</taxon>
        <taxon>Dothideomycetes</taxon>
        <taxon>Dothideomycetidae</taxon>
        <taxon>Dothideales</taxon>
        <taxon>Saccotheciaceae</taxon>
        <taxon>Aureobasidium</taxon>
    </lineage>
</organism>
<protein>
    <submittedName>
        <fullName evidence="2">Uncharacterized protein</fullName>
    </submittedName>
</protein>
<evidence type="ECO:0000313" key="3">
    <source>
        <dbReference type="Proteomes" id="UP000779574"/>
    </source>
</evidence>
<dbReference type="EMBL" id="JAHFXF010000626">
    <property type="protein sequence ID" value="KAG9684616.1"/>
    <property type="molecule type" value="Genomic_DNA"/>
</dbReference>
<reference evidence="2" key="1">
    <citation type="journal article" date="2021" name="J Fungi (Basel)">
        <title>Virulence traits and population genomics of the black yeast Aureobasidium melanogenum.</title>
        <authorList>
            <person name="Cernosa A."/>
            <person name="Sun X."/>
            <person name="Gostincar C."/>
            <person name="Fang C."/>
            <person name="Gunde-Cimerman N."/>
            <person name="Song Z."/>
        </authorList>
    </citation>
    <scope>NUCLEOTIDE SEQUENCE</scope>
    <source>
        <strain evidence="2">EXF-9911</strain>
    </source>
</reference>
<sequence>MWTILSFIVVPLALSSHVDGRAMKPRQTSAATSSPPSTAVTNVTCHGKAAYNYSGMTSVPANSSCTTQTYYINTRSPNCTTKTDYINTLLHLLHRRLFEFNFVNSSMLDVFLHQLLTVFFNKHSMFDFLLIDRSMLDFFVEHELL</sequence>
<proteinExistence type="predicted"/>
<keyword evidence="1" id="KW-0732">Signal</keyword>
<dbReference type="Proteomes" id="UP000779574">
    <property type="component" value="Unassembled WGS sequence"/>
</dbReference>
<gene>
    <name evidence="2" type="ORF">KCU76_g12297</name>
</gene>
<accession>A0A9P8EA56</accession>
<evidence type="ECO:0000313" key="2">
    <source>
        <dbReference type="EMBL" id="KAG9684616.1"/>
    </source>
</evidence>
<evidence type="ECO:0000256" key="1">
    <source>
        <dbReference type="SAM" id="SignalP"/>
    </source>
</evidence>
<comment type="caution">
    <text evidence="2">The sequence shown here is derived from an EMBL/GenBank/DDBJ whole genome shotgun (WGS) entry which is preliminary data.</text>
</comment>
<reference evidence="2" key="2">
    <citation type="submission" date="2021-08" db="EMBL/GenBank/DDBJ databases">
        <authorList>
            <person name="Gostincar C."/>
            <person name="Sun X."/>
            <person name="Song Z."/>
            <person name="Gunde-Cimerman N."/>
        </authorList>
    </citation>
    <scope>NUCLEOTIDE SEQUENCE</scope>
    <source>
        <strain evidence="2">EXF-9911</strain>
    </source>
</reference>
<name>A0A9P8EA56_AURME</name>
<dbReference type="OrthoDB" id="3944329at2759"/>
<dbReference type="AlphaFoldDB" id="A0A9P8EA56"/>
<feature type="chain" id="PRO_5040212095" evidence="1">
    <location>
        <begin position="21"/>
        <end position="145"/>
    </location>
</feature>
<feature type="non-terminal residue" evidence="2">
    <location>
        <position position="1"/>
    </location>
</feature>